<protein>
    <submittedName>
        <fullName evidence="1">Uncharacterized protein</fullName>
    </submittedName>
</protein>
<reference evidence="1 2" key="1">
    <citation type="journal article" date="2021" name="Plant Biotechnol. J.">
        <title>Multi-omics assisted identification of the key and species-specific regulatory components of drought-tolerant mechanisms in Gossypium stocksii.</title>
        <authorList>
            <person name="Yu D."/>
            <person name="Ke L."/>
            <person name="Zhang D."/>
            <person name="Wu Y."/>
            <person name="Sun Y."/>
            <person name="Mei J."/>
            <person name="Sun J."/>
            <person name="Sun Y."/>
        </authorList>
    </citation>
    <scope>NUCLEOTIDE SEQUENCE [LARGE SCALE GENOMIC DNA]</scope>
    <source>
        <strain evidence="2">cv. E1</strain>
        <tissue evidence="1">Leaf</tissue>
    </source>
</reference>
<evidence type="ECO:0000313" key="2">
    <source>
        <dbReference type="Proteomes" id="UP000828251"/>
    </source>
</evidence>
<comment type="caution">
    <text evidence="1">The sequence shown here is derived from an EMBL/GenBank/DDBJ whole genome shotgun (WGS) entry which is preliminary data.</text>
</comment>
<proteinExistence type="predicted"/>
<dbReference type="PANTHER" id="PTHR47723:SF19">
    <property type="entry name" value="POLYNUCLEOTIDYL TRANSFERASE, RIBONUCLEASE H-LIKE SUPERFAMILY PROTEIN"/>
    <property type="match status" value="1"/>
</dbReference>
<dbReference type="Proteomes" id="UP000828251">
    <property type="component" value="Unassembled WGS sequence"/>
</dbReference>
<dbReference type="AlphaFoldDB" id="A0A9D4AMW0"/>
<keyword evidence="2" id="KW-1185">Reference proteome</keyword>
<organism evidence="1 2">
    <name type="scientific">Gossypium stocksii</name>
    <dbReference type="NCBI Taxonomy" id="47602"/>
    <lineage>
        <taxon>Eukaryota</taxon>
        <taxon>Viridiplantae</taxon>
        <taxon>Streptophyta</taxon>
        <taxon>Embryophyta</taxon>
        <taxon>Tracheophyta</taxon>
        <taxon>Spermatophyta</taxon>
        <taxon>Magnoliopsida</taxon>
        <taxon>eudicotyledons</taxon>
        <taxon>Gunneridae</taxon>
        <taxon>Pentapetalae</taxon>
        <taxon>rosids</taxon>
        <taxon>malvids</taxon>
        <taxon>Malvales</taxon>
        <taxon>Malvaceae</taxon>
        <taxon>Malvoideae</taxon>
        <taxon>Gossypium</taxon>
    </lineage>
</organism>
<dbReference type="EMBL" id="JAIQCV010000001">
    <property type="protein sequence ID" value="KAH1131222.1"/>
    <property type="molecule type" value="Genomic_DNA"/>
</dbReference>
<dbReference type="PANTHER" id="PTHR47723">
    <property type="entry name" value="OS05G0353850 PROTEIN"/>
    <property type="match status" value="1"/>
</dbReference>
<dbReference type="CDD" id="cd06222">
    <property type="entry name" value="RNase_H_like"/>
    <property type="match status" value="1"/>
</dbReference>
<dbReference type="InterPro" id="IPR044730">
    <property type="entry name" value="RNase_H-like_dom_plant"/>
</dbReference>
<accession>A0A9D4AMW0</accession>
<evidence type="ECO:0000313" key="1">
    <source>
        <dbReference type="EMBL" id="KAH1131222.1"/>
    </source>
</evidence>
<name>A0A9D4AMW0_9ROSI</name>
<dbReference type="InterPro" id="IPR053151">
    <property type="entry name" value="RNase_H-like"/>
</dbReference>
<sequence length="175" mass="19947">MRHFVCHRFASDSFDEALVSICFSSVDETLGTHPPMEEADKDSLYWQECKMETSQWPRLVDGAVSSLKNIAAASRLLRDHNDAWMAAFARCIGTCSVVQAELWGRNIKDFLVRQRKIQIRHVYNEINRVADCLSKKDLFDDLGIKFLDNPPKELEEILSTDGVGITFNMTCLCIN</sequence>
<gene>
    <name evidence="1" type="ORF">J1N35_002600</name>
</gene>